<feature type="transmembrane region" description="Helical" evidence="1">
    <location>
        <begin position="57"/>
        <end position="78"/>
    </location>
</feature>
<keyword evidence="1" id="KW-0812">Transmembrane</keyword>
<keyword evidence="1" id="KW-0472">Membrane</keyword>
<gene>
    <name evidence="2" type="ORF">GT347_20370</name>
</gene>
<name>A0A857J8S7_9BURK</name>
<evidence type="ECO:0000313" key="2">
    <source>
        <dbReference type="EMBL" id="QHJ00128.1"/>
    </source>
</evidence>
<dbReference type="Proteomes" id="UP000464787">
    <property type="component" value="Chromosome"/>
</dbReference>
<sequence>MRHLEFPTFRAAWRRIVAAVATSVLGVAMLHTAEDLRRYVAQAPSFVRNQDRAEVRVQAIFIAVIFLLLLVEPLYYVYTVPGAMIAKVASTAPSEWCITGAFGLCFASMLPHLWTLLFRPDLLDQKGYRIAATFSALGASVTWIVLANLAIPMDVGGLEWAYGIRALATLCIAGIYAFSVNSQQLREVMYAPHD</sequence>
<feature type="transmembrane region" description="Helical" evidence="1">
    <location>
        <begin position="162"/>
        <end position="180"/>
    </location>
</feature>
<feature type="transmembrane region" description="Helical" evidence="1">
    <location>
        <begin position="130"/>
        <end position="150"/>
    </location>
</feature>
<dbReference type="EMBL" id="CP047650">
    <property type="protein sequence ID" value="QHJ00128.1"/>
    <property type="molecule type" value="Genomic_DNA"/>
</dbReference>
<evidence type="ECO:0000256" key="1">
    <source>
        <dbReference type="SAM" id="Phobius"/>
    </source>
</evidence>
<dbReference type="AlphaFoldDB" id="A0A857J8S7"/>
<evidence type="ECO:0000313" key="3">
    <source>
        <dbReference type="Proteomes" id="UP000464787"/>
    </source>
</evidence>
<keyword evidence="1" id="KW-1133">Transmembrane helix</keyword>
<dbReference type="RefSeq" id="WP_160553938.1">
    <property type="nucleotide sequence ID" value="NZ_CP047650.1"/>
</dbReference>
<reference evidence="2 3" key="1">
    <citation type="submission" date="2020-01" db="EMBL/GenBank/DDBJ databases">
        <title>Genome sequencing of strain KACC 21265.</title>
        <authorList>
            <person name="Heo J."/>
            <person name="Kim S.-J."/>
            <person name="Kim J.-S."/>
            <person name="Hong S.-B."/>
            <person name="Kwon S.-W."/>
        </authorList>
    </citation>
    <scope>NUCLEOTIDE SEQUENCE [LARGE SCALE GENOMIC DNA]</scope>
    <source>
        <strain evidence="2 3">KACC 21265</strain>
    </source>
</reference>
<organism evidence="2 3">
    <name type="scientific">Xylophilus rhododendri</name>
    <dbReference type="NCBI Taxonomy" id="2697032"/>
    <lineage>
        <taxon>Bacteria</taxon>
        <taxon>Pseudomonadati</taxon>
        <taxon>Pseudomonadota</taxon>
        <taxon>Betaproteobacteria</taxon>
        <taxon>Burkholderiales</taxon>
        <taxon>Xylophilus</taxon>
    </lineage>
</organism>
<keyword evidence="3" id="KW-1185">Reference proteome</keyword>
<accession>A0A857J8S7</accession>
<proteinExistence type="predicted"/>
<feature type="transmembrane region" description="Helical" evidence="1">
    <location>
        <begin position="98"/>
        <end position="118"/>
    </location>
</feature>
<protein>
    <submittedName>
        <fullName evidence="2">Uncharacterized protein</fullName>
    </submittedName>
</protein>
<dbReference type="KEGG" id="xyk:GT347_20370"/>